<dbReference type="AlphaFoldDB" id="A0A0V0Q826"/>
<sequence>MMSNKIGLNLKDIRLKNTNNKRNRNNLETNYFSSQFNQSERSNLQLQSQTKIFRDIQKPQQIIEQNFIQEPNNNQVASIQNQVQNQFLQNKNEYIQETKINKIHSHINRYLLKNQKNEELIFDSLAPKEQKSNYEQIQNKTIISQLLNLPQIIQDQLSKVSDNAVQLNRFQKWGYVEQIQTIYYTIDNILYLCKFDQQVNQEKFVLKTQFTKQFQNQITTIKYLQNTHFFIDEEYSNILIVATTQKLFFFHLINGQNSVILQEINQSVSTQGNQIEKDKNLNQSTKENYNKIDVLEYLGQISQDVVYKKINKEVILQNRDQCIFQKIYAVNYNFDSNYVHLIIYLNSGIRLYTEFKTKSLSIQQKYNNNIIAEIKQLQLIKYPYSSNLNNDLNDVQKYSIIPNKASMSRGNQNLIGNQQFDCLLFKKNIIVQQQYNTNSNQAYQIQIISQNTAKISRIQPLQQNYEFNQHLSFTQKPYEGQELVEIDIQNQLQQVENYDCQILSVKQIKQLNFKSQLQTSNYVHQSTNEAQQLLMQTSNNNFIIGTRLTNIDIIYNLVKSQLLFSNKEDKNMNTVKQDCQNIIDQILFDFVNYFGLVEFTSDAIQILTFTNKNYLYSKSLVMELGPQIVKDESYQSLNVTIDQDCFTAVIEGTSNFYKAVSENVLQLNNEQIKNFKNVFYHNKMFNEYFDLLIRRLNYCQFYTQLIKDNQFQQNQTQEISKTSTQYQFDLYKPFYTKEFKFYNEQQIELREIINEEFLYFANINDNYVIKQTVLSAVQKIGNMALQKFTEIKNEFDNTMTKQTSNQDSIKRSLQNNLIKQQNDIVKHMLLAIDGCYDKQLIEQIVQKILENNLLKYLSFLKSEQKIFDETFIQDQNDLIIIQELYKNIVEFQDQLFKSSLEAETDSTYKMILKLESNLLYKDQLFLSDFIIKEIVEQILLDKKTNLEYFLQNMNNQRQIYSMLESVDFLEQQSHHLQTLCMLGIYGSKCLNLEYQLNFLTQKQLSIGQELQNKYKMEAPFQVILKQLQDLTDILYSLQEFNNENLQQYD</sequence>
<comment type="caution">
    <text evidence="1">The sequence shown here is derived from an EMBL/GenBank/DDBJ whole genome shotgun (WGS) entry which is preliminary data.</text>
</comment>
<organism evidence="1 2">
    <name type="scientific">Pseudocohnilembus persalinus</name>
    <name type="common">Ciliate</name>
    <dbReference type="NCBI Taxonomy" id="266149"/>
    <lineage>
        <taxon>Eukaryota</taxon>
        <taxon>Sar</taxon>
        <taxon>Alveolata</taxon>
        <taxon>Ciliophora</taxon>
        <taxon>Intramacronucleata</taxon>
        <taxon>Oligohymenophorea</taxon>
        <taxon>Scuticociliatia</taxon>
        <taxon>Philasterida</taxon>
        <taxon>Pseudocohnilembidae</taxon>
        <taxon>Pseudocohnilembus</taxon>
    </lineage>
</organism>
<dbReference type="EMBL" id="LDAU01000266">
    <property type="protein sequence ID" value="KRW98199.1"/>
    <property type="molecule type" value="Genomic_DNA"/>
</dbReference>
<name>A0A0V0Q826_PSEPJ</name>
<dbReference type="Proteomes" id="UP000054937">
    <property type="component" value="Unassembled WGS sequence"/>
</dbReference>
<gene>
    <name evidence="1" type="ORF">PPERSA_03401</name>
</gene>
<reference evidence="1 2" key="1">
    <citation type="journal article" date="2015" name="Sci. Rep.">
        <title>Genome of the facultative scuticociliatosis pathogen Pseudocohnilembus persalinus provides insight into its virulence through horizontal gene transfer.</title>
        <authorList>
            <person name="Xiong J."/>
            <person name="Wang G."/>
            <person name="Cheng J."/>
            <person name="Tian M."/>
            <person name="Pan X."/>
            <person name="Warren A."/>
            <person name="Jiang C."/>
            <person name="Yuan D."/>
            <person name="Miao W."/>
        </authorList>
    </citation>
    <scope>NUCLEOTIDE SEQUENCE [LARGE SCALE GENOMIC DNA]</scope>
    <source>
        <strain evidence="1">36N120E</strain>
    </source>
</reference>
<evidence type="ECO:0000313" key="2">
    <source>
        <dbReference type="Proteomes" id="UP000054937"/>
    </source>
</evidence>
<evidence type="ECO:0000313" key="1">
    <source>
        <dbReference type="EMBL" id="KRW98199.1"/>
    </source>
</evidence>
<dbReference type="InParanoid" id="A0A0V0Q826"/>
<accession>A0A0V0Q826</accession>
<proteinExistence type="predicted"/>
<keyword evidence="2" id="KW-1185">Reference proteome</keyword>
<protein>
    <submittedName>
        <fullName evidence="1">Uncharacterized protein</fullName>
    </submittedName>
</protein>